<dbReference type="HOGENOM" id="CLU_102279_0_0_1"/>
<dbReference type="AlphaFoldDB" id="F2PR28"/>
<dbReference type="InterPro" id="IPR043519">
    <property type="entry name" value="NT_sf"/>
</dbReference>
<sequence length="194" mass="21862">MEQRQALVQRGHNAKLDMAALAVTEVLSHNGVKHGFFGRYAVAVFGGERLTHDVDIIVGEDVKAVRQQLLAGDENFYMTDANKLKFRPGQDVEVVVELLPGGKDQPIKLPDNYQHYPDHPAEPAQLPFLHPGVLVLTKLKRWMHISDSTRPASIARTANDMQDIKTILGWLIGHRLKVNFDMHPEKKRRSFSQG</sequence>
<proteinExistence type="predicted"/>
<name>F2PR28_TRIEC</name>
<organism evidence="1 2">
    <name type="scientific">Trichophyton equinum (strain ATCC MYA-4606 / CBS 127.97)</name>
    <name type="common">Horse ringworm fungus</name>
    <dbReference type="NCBI Taxonomy" id="559882"/>
    <lineage>
        <taxon>Eukaryota</taxon>
        <taxon>Fungi</taxon>
        <taxon>Dikarya</taxon>
        <taxon>Ascomycota</taxon>
        <taxon>Pezizomycotina</taxon>
        <taxon>Eurotiomycetes</taxon>
        <taxon>Eurotiomycetidae</taxon>
        <taxon>Onygenales</taxon>
        <taxon>Arthrodermataceae</taxon>
        <taxon>Trichophyton</taxon>
    </lineage>
</organism>
<evidence type="ECO:0000313" key="2">
    <source>
        <dbReference type="Proteomes" id="UP000009169"/>
    </source>
</evidence>
<dbReference type="SUPFAM" id="SSF81301">
    <property type="entry name" value="Nucleotidyltransferase"/>
    <property type="match status" value="1"/>
</dbReference>
<keyword evidence="2" id="KW-1185">Reference proteome</keyword>
<dbReference type="VEuPathDB" id="FungiDB:TEQG_03374"/>
<dbReference type="EMBL" id="DS995732">
    <property type="protein sequence ID" value="EGE04346.1"/>
    <property type="molecule type" value="Genomic_DNA"/>
</dbReference>
<dbReference type="OrthoDB" id="10066232at2759"/>
<gene>
    <name evidence="1" type="ORF">TEQG_03374</name>
</gene>
<dbReference type="eggNOG" id="ENOG502SE44">
    <property type="taxonomic scope" value="Eukaryota"/>
</dbReference>
<accession>F2PR28</accession>
<evidence type="ECO:0000313" key="1">
    <source>
        <dbReference type="EMBL" id="EGE04346.1"/>
    </source>
</evidence>
<protein>
    <submittedName>
        <fullName evidence="1">Uncharacterized protein</fullName>
    </submittedName>
</protein>
<dbReference type="Proteomes" id="UP000009169">
    <property type="component" value="Unassembled WGS sequence"/>
</dbReference>
<reference evidence="2" key="1">
    <citation type="journal article" date="2012" name="MBio">
        <title>Comparative genome analysis of Trichophyton rubrum and related dermatophytes reveals candidate genes involved in infection.</title>
        <authorList>
            <person name="Martinez D.A."/>
            <person name="Oliver B.G."/>
            <person name="Graeser Y."/>
            <person name="Goldberg J.M."/>
            <person name="Li W."/>
            <person name="Martinez-Rossi N.M."/>
            <person name="Monod M."/>
            <person name="Shelest E."/>
            <person name="Barton R.C."/>
            <person name="Birch E."/>
            <person name="Brakhage A.A."/>
            <person name="Chen Z."/>
            <person name="Gurr S.J."/>
            <person name="Heiman D."/>
            <person name="Heitman J."/>
            <person name="Kosti I."/>
            <person name="Rossi A."/>
            <person name="Saif S."/>
            <person name="Samalova M."/>
            <person name="Saunders C.W."/>
            <person name="Shea T."/>
            <person name="Summerbell R.C."/>
            <person name="Xu J."/>
            <person name="Young S."/>
            <person name="Zeng Q."/>
            <person name="Birren B.W."/>
            <person name="Cuomo C.A."/>
            <person name="White T.C."/>
        </authorList>
    </citation>
    <scope>NUCLEOTIDE SEQUENCE [LARGE SCALE GENOMIC DNA]</scope>
    <source>
        <strain evidence="2">ATCC MYA-4606 / CBS 127.97</strain>
    </source>
</reference>